<evidence type="ECO:0000256" key="1">
    <source>
        <dbReference type="ARBA" id="ARBA00022737"/>
    </source>
</evidence>
<evidence type="ECO:0000313" key="3">
    <source>
        <dbReference type="EMBL" id="KAG2557804.1"/>
    </source>
</evidence>
<gene>
    <name evidence="3" type="ORF">PVAP13_8NG251003</name>
</gene>
<dbReference type="AlphaFoldDB" id="A0A8T0PHD1"/>
<sequence>MVCLSTLWTIGIRDMRIIGKLPKLYYLHLYTESTFVVYGGDGYFQKLKYCKLDTGVTAMFREDKSGVPVMPSLEVLDFSISIRQSMDFCFHLGQGISFIPVVIGLHFIPSLLKVKVRISCQDALRGEVDDTEEVLWDTTDKHPNWPYLEVEKFHEDKMISSVEDQSWALMDFRDVIEYRVHVRELNDVGYALDFTSLGNFPILEKVIASINCEDATPNEVERVEAAMREAVEVHSNNPVLQLERHGVERMKVSNQKGQKSLLQMKKKEKRCRIPWLGITLGSVPHVIQGCSCMQCEVQQFLPIARHIRWCGNYSYLLPQLQGENTESFYVASFEYKAAL</sequence>
<evidence type="ECO:0000313" key="4">
    <source>
        <dbReference type="Proteomes" id="UP000823388"/>
    </source>
</evidence>
<accession>A0A8T0PHD1</accession>
<feature type="domain" description="Disease resistance R13L4/SHOC-2-like LRR" evidence="2">
    <location>
        <begin position="176"/>
        <end position="240"/>
    </location>
</feature>
<dbReference type="EMBL" id="CM029052">
    <property type="protein sequence ID" value="KAG2557804.1"/>
    <property type="molecule type" value="Genomic_DNA"/>
</dbReference>
<dbReference type="Proteomes" id="UP000823388">
    <property type="component" value="Chromosome 8N"/>
</dbReference>
<protein>
    <recommendedName>
        <fullName evidence="2">Disease resistance R13L4/SHOC-2-like LRR domain-containing protein</fullName>
    </recommendedName>
</protein>
<feature type="domain" description="Disease resistance R13L4/SHOC-2-like LRR" evidence="2">
    <location>
        <begin position="12"/>
        <end position="147"/>
    </location>
</feature>
<reference evidence="3" key="1">
    <citation type="submission" date="2020-05" db="EMBL/GenBank/DDBJ databases">
        <title>WGS assembly of Panicum virgatum.</title>
        <authorList>
            <person name="Lovell J.T."/>
            <person name="Jenkins J."/>
            <person name="Shu S."/>
            <person name="Juenger T.E."/>
            <person name="Schmutz J."/>
        </authorList>
    </citation>
    <scope>NUCLEOTIDE SEQUENCE</scope>
    <source>
        <strain evidence="3">AP13</strain>
    </source>
</reference>
<dbReference type="Pfam" id="PF23598">
    <property type="entry name" value="LRR_14"/>
    <property type="match status" value="2"/>
</dbReference>
<keyword evidence="4" id="KW-1185">Reference proteome</keyword>
<evidence type="ECO:0000259" key="2">
    <source>
        <dbReference type="Pfam" id="PF23598"/>
    </source>
</evidence>
<proteinExistence type="predicted"/>
<dbReference type="InterPro" id="IPR055414">
    <property type="entry name" value="LRR_R13L4/SHOC2-like"/>
</dbReference>
<name>A0A8T0PHD1_PANVG</name>
<keyword evidence="1" id="KW-0677">Repeat</keyword>
<organism evidence="3 4">
    <name type="scientific">Panicum virgatum</name>
    <name type="common">Blackwell switchgrass</name>
    <dbReference type="NCBI Taxonomy" id="38727"/>
    <lineage>
        <taxon>Eukaryota</taxon>
        <taxon>Viridiplantae</taxon>
        <taxon>Streptophyta</taxon>
        <taxon>Embryophyta</taxon>
        <taxon>Tracheophyta</taxon>
        <taxon>Spermatophyta</taxon>
        <taxon>Magnoliopsida</taxon>
        <taxon>Liliopsida</taxon>
        <taxon>Poales</taxon>
        <taxon>Poaceae</taxon>
        <taxon>PACMAD clade</taxon>
        <taxon>Panicoideae</taxon>
        <taxon>Panicodae</taxon>
        <taxon>Paniceae</taxon>
        <taxon>Panicinae</taxon>
        <taxon>Panicum</taxon>
        <taxon>Panicum sect. Hiantes</taxon>
    </lineage>
</organism>
<comment type="caution">
    <text evidence="3">The sequence shown here is derived from an EMBL/GenBank/DDBJ whole genome shotgun (WGS) entry which is preliminary data.</text>
</comment>